<organism evidence="2 3">
    <name type="scientific">Tetrabaena socialis</name>
    <dbReference type="NCBI Taxonomy" id="47790"/>
    <lineage>
        <taxon>Eukaryota</taxon>
        <taxon>Viridiplantae</taxon>
        <taxon>Chlorophyta</taxon>
        <taxon>core chlorophytes</taxon>
        <taxon>Chlorophyceae</taxon>
        <taxon>CS clade</taxon>
        <taxon>Chlamydomonadales</taxon>
        <taxon>Tetrabaenaceae</taxon>
        <taxon>Tetrabaena</taxon>
    </lineage>
</organism>
<sequence>MSQLPPEDQGDGKVTARPQQGHKRQGATMPAPVPVRAAQRLTRDPEVPMRDCLPSRCRMRILRQYTTGSDTPTTSIMASSKGKSPRWRKVGPLVKSFWGNSIHLLGAVTDPALLAFTLRRLRGGSNLQTLCHQQTPSDPTATADSYHGFRRENMCSRPYRR</sequence>
<keyword evidence="3" id="KW-1185">Reference proteome</keyword>
<evidence type="ECO:0000313" key="3">
    <source>
        <dbReference type="Proteomes" id="UP000236333"/>
    </source>
</evidence>
<evidence type="ECO:0000256" key="1">
    <source>
        <dbReference type="SAM" id="MobiDB-lite"/>
    </source>
</evidence>
<protein>
    <submittedName>
        <fullName evidence="2">Uncharacterized protein</fullName>
    </submittedName>
</protein>
<gene>
    <name evidence="2" type="ORF">TSOC_005620</name>
</gene>
<accession>A0A2J8A5U6</accession>
<dbReference type="OrthoDB" id="10266662at2759"/>
<dbReference type="AlphaFoldDB" id="A0A2J8A5U6"/>
<proteinExistence type="predicted"/>
<dbReference type="Proteomes" id="UP000236333">
    <property type="component" value="Unassembled WGS sequence"/>
</dbReference>
<feature type="region of interest" description="Disordered" evidence="1">
    <location>
        <begin position="1"/>
        <end position="50"/>
    </location>
</feature>
<feature type="region of interest" description="Disordered" evidence="1">
    <location>
        <begin position="65"/>
        <end position="85"/>
    </location>
</feature>
<name>A0A2J8A5U6_9CHLO</name>
<feature type="compositionally biased region" description="Polar residues" evidence="1">
    <location>
        <begin position="65"/>
        <end position="82"/>
    </location>
</feature>
<evidence type="ECO:0000313" key="2">
    <source>
        <dbReference type="EMBL" id="PNH07888.1"/>
    </source>
</evidence>
<comment type="caution">
    <text evidence="2">The sequence shown here is derived from an EMBL/GenBank/DDBJ whole genome shotgun (WGS) entry which is preliminary data.</text>
</comment>
<dbReference type="EMBL" id="PGGS01000156">
    <property type="protein sequence ID" value="PNH07888.1"/>
    <property type="molecule type" value="Genomic_DNA"/>
</dbReference>
<reference evidence="2 3" key="1">
    <citation type="journal article" date="2017" name="Mol. Biol. Evol.">
        <title>The 4-celled Tetrabaena socialis nuclear genome reveals the essential components for genetic control of cell number at the origin of multicellularity in the volvocine lineage.</title>
        <authorList>
            <person name="Featherston J."/>
            <person name="Arakaki Y."/>
            <person name="Hanschen E.R."/>
            <person name="Ferris P.J."/>
            <person name="Michod R.E."/>
            <person name="Olson B.J.S.C."/>
            <person name="Nozaki H."/>
            <person name="Durand P.M."/>
        </authorList>
    </citation>
    <scope>NUCLEOTIDE SEQUENCE [LARGE SCALE GENOMIC DNA]</scope>
    <source>
        <strain evidence="2 3">NIES-571</strain>
    </source>
</reference>